<evidence type="ECO:0000259" key="13">
    <source>
        <dbReference type="PROSITE" id="PS51746"/>
    </source>
</evidence>
<sequence length="479" mass="49881">MTIALRYAARSDVGLLREGNEDSAYASGRLLAVADGMGGHAHGEVASSVAIAAMSSLDRGVDHGDAFGGDLLGDIEAAVRDANRQLHAMVARDPSLKGMGTTLTAMLWHGSRFALVHVGDSRAYMLRGDELFQITHDHTLVQSLVDDGRITQEEAANHPQRSILLRALDGSGEVDPDLQGREAQVGDRYLLCSDGLSTVVSAETLHHTLTTVEDPEDVVRQLIDLANRGGGPDNITCVVADVIDVGDAPPPVTAAAIVGAAGSGRAFGPVSPSGGPAPGAMAATAPQPVILDEDLDDEPVRGARSSARRSRGSGSEKRRSWLRPVTAVVVIGAVLGGGGYFGSQWVQSQYYVGASGDKLVVFRGVDVQLGPVSLKDVAYAEEHARVSALADVQQDQVRSGIPVDDLRAGIAMIKSFNASDGAKQGTDQQDTAKQETAKQDTNQQETAKVGTSGQNASNPDANPDAPTSTSTPTSARSGQ</sequence>
<keyword evidence="5" id="KW-0904">Protein phosphatase</keyword>
<keyword evidence="4" id="KW-0378">Hydrolase</keyword>
<accession>A0A8J3RC47</accession>
<dbReference type="EC" id="3.1.3.16" evidence="2"/>
<dbReference type="Gene3D" id="3.60.40.10">
    <property type="entry name" value="PPM-type phosphatase domain"/>
    <property type="match status" value="1"/>
</dbReference>
<dbReference type="InterPro" id="IPR015655">
    <property type="entry name" value="PP2C"/>
</dbReference>
<dbReference type="EMBL" id="BOOG01000068">
    <property type="protein sequence ID" value="GIH72997.1"/>
    <property type="molecule type" value="Genomic_DNA"/>
</dbReference>
<dbReference type="InterPro" id="IPR001932">
    <property type="entry name" value="PPM-type_phosphatase-like_dom"/>
</dbReference>
<feature type="region of interest" description="Disordered" evidence="12">
    <location>
        <begin position="419"/>
        <end position="479"/>
    </location>
</feature>
<evidence type="ECO:0000256" key="12">
    <source>
        <dbReference type="SAM" id="MobiDB-lite"/>
    </source>
</evidence>
<comment type="catalytic activity">
    <reaction evidence="7">
        <text>O-phospho-L-seryl-[protein] + H2O = L-seryl-[protein] + phosphate</text>
        <dbReference type="Rhea" id="RHEA:20629"/>
        <dbReference type="Rhea" id="RHEA-COMP:9863"/>
        <dbReference type="Rhea" id="RHEA-COMP:11604"/>
        <dbReference type="ChEBI" id="CHEBI:15377"/>
        <dbReference type="ChEBI" id="CHEBI:29999"/>
        <dbReference type="ChEBI" id="CHEBI:43474"/>
        <dbReference type="ChEBI" id="CHEBI:83421"/>
        <dbReference type="EC" id="3.1.3.16"/>
    </reaction>
</comment>
<dbReference type="FunFam" id="3.60.40.10:FF:000002">
    <property type="entry name" value="Serine/threonine phosphatase stp"/>
    <property type="match status" value="1"/>
</dbReference>
<protein>
    <recommendedName>
        <fullName evidence="9">Serine/threonine protein phosphatase PstP</fullName>
        <ecNumber evidence="2">3.1.3.16</ecNumber>
    </recommendedName>
    <alternativeName>
        <fullName evidence="11">Mycobacterial Ser/Thr phosphatase</fullName>
    </alternativeName>
    <alternativeName>
        <fullName evidence="10">PP2C-family Ser/Thr phosphatase</fullName>
    </alternativeName>
</protein>
<proteinExistence type="predicted"/>
<dbReference type="SMART" id="SM00331">
    <property type="entry name" value="PP2C_SIG"/>
    <property type="match status" value="1"/>
</dbReference>
<dbReference type="Pfam" id="PF13672">
    <property type="entry name" value="PP2C_2"/>
    <property type="match status" value="1"/>
</dbReference>
<evidence type="ECO:0000313" key="14">
    <source>
        <dbReference type="EMBL" id="GIH72997.1"/>
    </source>
</evidence>
<evidence type="ECO:0000256" key="8">
    <source>
        <dbReference type="ARBA" id="ARBA00048336"/>
    </source>
</evidence>
<dbReference type="GO" id="GO:0004722">
    <property type="term" value="F:protein serine/threonine phosphatase activity"/>
    <property type="evidence" value="ECO:0007669"/>
    <property type="project" value="UniProtKB-EC"/>
</dbReference>
<feature type="region of interest" description="Disordered" evidence="12">
    <location>
        <begin position="296"/>
        <end position="317"/>
    </location>
</feature>
<dbReference type="AlphaFoldDB" id="A0A8J3RC47"/>
<evidence type="ECO:0000256" key="10">
    <source>
        <dbReference type="ARBA" id="ARBA00077741"/>
    </source>
</evidence>
<dbReference type="GO" id="GO:0046872">
    <property type="term" value="F:metal ion binding"/>
    <property type="evidence" value="ECO:0007669"/>
    <property type="project" value="UniProtKB-KW"/>
</dbReference>
<dbReference type="SUPFAM" id="SSF81606">
    <property type="entry name" value="PP2C-like"/>
    <property type="match status" value="1"/>
</dbReference>
<evidence type="ECO:0000256" key="3">
    <source>
        <dbReference type="ARBA" id="ARBA00022723"/>
    </source>
</evidence>
<feature type="compositionally biased region" description="Low complexity" evidence="12">
    <location>
        <begin position="465"/>
        <end position="479"/>
    </location>
</feature>
<organism evidence="14 15">
    <name type="scientific">Sphaerimonospora thailandensis</name>
    <dbReference type="NCBI Taxonomy" id="795644"/>
    <lineage>
        <taxon>Bacteria</taxon>
        <taxon>Bacillati</taxon>
        <taxon>Actinomycetota</taxon>
        <taxon>Actinomycetes</taxon>
        <taxon>Streptosporangiales</taxon>
        <taxon>Streptosporangiaceae</taxon>
        <taxon>Sphaerimonospora</taxon>
    </lineage>
</organism>
<feature type="compositionally biased region" description="Polar residues" evidence="12">
    <location>
        <begin position="439"/>
        <end position="460"/>
    </location>
</feature>
<evidence type="ECO:0000256" key="7">
    <source>
        <dbReference type="ARBA" id="ARBA00047761"/>
    </source>
</evidence>
<keyword evidence="6" id="KW-0464">Manganese</keyword>
<evidence type="ECO:0000256" key="6">
    <source>
        <dbReference type="ARBA" id="ARBA00023211"/>
    </source>
</evidence>
<dbReference type="RefSeq" id="WP_204018640.1">
    <property type="nucleotide sequence ID" value="NZ_BOOG01000068.1"/>
</dbReference>
<dbReference type="CDD" id="cd00143">
    <property type="entry name" value="PP2Cc"/>
    <property type="match status" value="1"/>
</dbReference>
<comment type="cofactor">
    <cofactor evidence="1">
        <name>Mn(2+)</name>
        <dbReference type="ChEBI" id="CHEBI:29035"/>
    </cofactor>
</comment>
<name>A0A8J3RC47_9ACTN</name>
<comment type="catalytic activity">
    <reaction evidence="8">
        <text>O-phospho-L-threonyl-[protein] + H2O = L-threonyl-[protein] + phosphate</text>
        <dbReference type="Rhea" id="RHEA:47004"/>
        <dbReference type="Rhea" id="RHEA-COMP:11060"/>
        <dbReference type="Rhea" id="RHEA-COMP:11605"/>
        <dbReference type="ChEBI" id="CHEBI:15377"/>
        <dbReference type="ChEBI" id="CHEBI:30013"/>
        <dbReference type="ChEBI" id="CHEBI:43474"/>
        <dbReference type="ChEBI" id="CHEBI:61977"/>
        <dbReference type="EC" id="3.1.3.16"/>
    </reaction>
</comment>
<evidence type="ECO:0000256" key="2">
    <source>
        <dbReference type="ARBA" id="ARBA00013081"/>
    </source>
</evidence>
<dbReference type="PROSITE" id="PS51746">
    <property type="entry name" value="PPM_2"/>
    <property type="match status" value="1"/>
</dbReference>
<evidence type="ECO:0000256" key="11">
    <source>
        <dbReference type="ARBA" id="ARBA00079123"/>
    </source>
</evidence>
<dbReference type="InterPro" id="IPR036457">
    <property type="entry name" value="PPM-type-like_dom_sf"/>
</dbReference>
<dbReference type="Proteomes" id="UP000610966">
    <property type="component" value="Unassembled WGS sequence"/>
</dbReference>
<keyword evidence="3" id="KW-0479">Metal-binding</keyword>
<evidence type="ECO:0000313" key="15">
    <source>
        <dbReference type="Proteomes" id="UP000610966"/>
    </source>
</evidence>
<gene>
    <name evidence="14" type="ORF">Mth01_52500</name>
</gene>
<evidence type="ECO:0000256" key="4">
    <source>
        <dbReference type="ARBA" id="ARBA00022801"/>
    </source>
</evidence>
<evidence type="ECO:0000256" key="1">
    <source>
        <dbReference type="ARBA" id="ARBA00001936"/>
    </source>
</evidence>
<comment type="caution">
    <text evidence="14">The sequence shown here is derived from an EMBL/GenBank/DDBJ whole genome shotgun (WGS) entry which is preliminary data.</text>
</comment>
<evidence type="ECO:0000256" key="5">
    <source>
        <dbReference type="ARBA" id="ARBA00022912"/>
    </source>
</evidence>
<keyword evidence="15" id="KW-1185">Reference proteome</keyword>
<evidence type="ECO:0000256" key="9">
    <source>
        <dbReference type="ARBA" id="ARBA00071184"/>
    </source>
</evidence>
<feature type="domain" description="PPM-type phosphatase" evidence="13">
    <location>
        <begin position="6"/>
        <end position="242"/>
    </location>
</feature>
<reference evidence="14" key="1">
    <citation type="submission" date="2021-01" db="EMBL/GenBank/DDBJ databases">
        <title>Whole genome shotgun sequence of Sphaerimonospora thailandensis NBRC 107569.</title>
        <authorList>
            <person name="Komaki H."/>
            <person name="Tamura T."/>
        </authorList>
    </citation>
    <scope>NUCLEOTIDE SEQUENCE</scope>
    <source>
        <strain evidence="14">NBRC 107569</strain>
    </source>
</reference>
<dbReference type="SMART" id="SM00332">
    <property type="entry name" value="PP2Cc"/>
    <property type="match status" value="1"/>
</dbReference>
<dbReference type="PANTHER" id="PTHR47992">
    <property type="entry name" value="PROTEIN PHOSPHATASE"/>
    <property type="match status" value="1"/>
</dbReference>